<evidence type="ECO:0000256" key="9">
    <source>
        <dbReference type="PIRSR" id="PIRSR000094-2"/>
    </source>
</evidence>
<dbReference type="GO" id="GO:0004318">
    <property type="term" value="F:enoyl-[acyl-carrier-protein] reductase (NADH) activity"/>
    <property type="evidence" value="ECO:0007669"/>
    <property type="project" value="UniProtKB-EC"/>
</dbReference>
<comment type="similarity">
    <text evidence="2 8">Belongs to the short-chain dehydrogenases/reductases (SDR) family. FabI subfamily.</text>
</comment>
<dbReference type="AlphaFoldDB" id="A0A411YKE6"/>
<evidence type="ECO:0000256" key="7">
    <source>
        <dbReference type="ARBA" id="ARBA00023160"/>
    </source>
</evidence>
<dbReference type="PANTHER" id="PTHR43159:SF2">
    <property type="entry name" value="ENOYL-[ACYL-CARRIER-PROTEIN] REDUCTASE [NADH], CHLOROPLASTIC"/>
    <property type="match status" value="1"/>
</dbReference>
<keyword evidence="5 8" id="KW-0560">Oxidoreductase</keyword>
<feature type="binding site" evidence="10">
    <location>
        <position position="12"/>
    </location>
    <ligand>
        <name>NAD(+)</name>
        <dbReference type="ChEBI" id="CHEBI:57540"/>
    </ligand>
</feature>
<comment type="pathway">
    <text evidence="1">Lipid metabolism.</text>
</comment>
<evidence type="ECO:0000313" key="12">
    <source>
        <dbReference type="Proteomes" id="UP000291469"/>
    </source>
</evidence>
<dbReference type="InterPro" id="IPR002347">
    <property type="entry name" value="SDR_fam"/>
</dbReference>
<feature type="binding site" evidence="10">
    <location>
        <begin position="63"/>
        <end position="64"/>
    </location>
    <ligand>
        <name>NAD(+)</name>
        <dbReference type="ChEBI" id="CHEBI:57540"/>
    </ligand>
</feature>
<name>A0A411YKE6_9ACTN</name>
<feature type="binding site" evidence="10">
    <location>
        <position position="162"/>
    </location>
    <ligand>
        <name>NAD(+)</name>
        <dbReference type="ChEBI" id="CHEBI:57540"/>
    </ligand>
</feature>
<dbReference type="SUPFAM" id="SSF51735">
    <property type="entry name" value="NAD(P)-binding Rossmann-fold domains"/>
    <property type="match status" value="1"/>
</dbReference>
<dbReference type="GO" id="GO:0006633">
    <property type="term" value="P:fatty acid biosynthetic process"/>
    <property type="evidence" value="ECO:0007669"/>
    <property type="project" value="UniProtKB-KW"/>
</dbReference>
<dbReference type="PIRSF" id="PIRSF000094">
    <property type="entry name" value="Enoyl-ACP_rdct"/>
    <property type="match status" value="1"/>
</dbReference>
<evidence type="ECO:0000256" key="1">
    <source>
        <dbReference type="ARBA" id="ARBA00005189"/>
    </source>
</evidence>
<keyword evidence="12" id="KW-1185">Reference proteome</keyword>
<evidence type="ECO:0000256" key="5">
    <source>
        <dbReference type="ARBA" id="ARBA00023002"/>
    </source>
</evidence>
<keyword evidence="6" id="KW-0443">Lipid metabolism</keyword>
<dbReference type="Gene3D" id="3.40.50.720">
    <property type="entry name" value="NAD(P)-binding Rossmann-like Domain"/>
    <property type="match status" value="1"/>
</dbReference>
<evidence type="ECO:0000256" key="3">
    <source>
        <dbReference type="ARBA" id="ARBA00022516"/>
    </source>
</evidence>
<dbReference type="EC" id="1.3.1.9" evidence="8"/>
<evidence type="ECO:0000256" key="6">
    <source>
        <dbReference type="ARBA" id="ARBA00023098"/>
    </source>
</evidence>
<dbReference type="PANTHER" id="PTHR43159">
    <property type="entry name" value="ENOYL-[ACYL-CARRIER-PROTEIN] REDUCTASE"/>
    <property type="match status" value="1"/>
</dbReference>
<dbReference type="Pfam" id="PF13561">
    <property type="entry name" value="adh_short_C2"/>
    <property type="match status" value="1"/>
</dbReference>
<evidence type="ECO:0000256" key="8">
    <source>
        <dbReference type="PIRNR" id="PIRNR000094"/>
    </source>
</evidence>
<dbReference type="InterPro" id="IPR014358">
    <property type="entry name" value="Enoyl-ACP_Rdtase_NADH"/>
</dbReference>
<gene>
    <name evidence="11" type="primary">fabI</name>
    <name evidence="11" type="ORF">ER308_20395</name>
</gene>
<dbReference type="Proteomes" id="UP000291469">
    <property type="component" value="Chromosome"/>
</dbReference>
<dbReference type="KEGG" id="erz:ER308_20395"/>
<sequence length="259" mass="27514">MLLNGKRILVTGVLTETSIAYSIARMAQEQGAEIVLTGHGRTLRITERIARKLPDPPDVLEMDVTQEGHIPATAARLAERWDAVDGIVHAIAFAPSEALGGNFLQAAWEDVSTALHISTYSYVAIAHALASQLRAAGGGSILGLDFDAQLAWPGYDWMGVAKAGLESANRYLARDLGPQGTRANLIAAGPVKTMAAKSVEGFELFEEWHRRAPLGWDVLDPEPVARVACALLSDWMPAVTGEVIHCDGGTHAIGGSSDG</sequence>
<dbReference type="RefSeq" id="WP_131156686.1">
    <property type="nucleotide sequence ID" value="NZ_CP036402.1"/>
</dbReference>
<feature type="binding site" evidence="10">
    <location>
        <begin position="191"/>
        <end position="195"/>
    </location>
    <ligand>
        <name>NAD(+)</name>
        <dbReference type="ChEBI" id="CHEBI:57540"/>
    </ligand>
</feature>
<evidence type="ECO:0000256" key="4">
    <source>
        <dbReference type="ARBA" id="ARBA00022832"/>
    </source>
</evidence>
<feature type="binding site" evidence="10">
    <location>
        <begin position="18"/>
        <end position="19"/>
    </location>
    <ligand>
        <name>NAD(+)</name>
        <dbReference type="ChEBI" id="CHEBI:57540"/>
    </ligand>
</feature>
<organism evidence="11 12">
    <name type="scientific">Egibacter rhizosphaerae</name>
    <dbReference type="NCBI Taxonomy" id="1670831"/>
    <lineage>
        <taxon>Bacteria</taxon>
        <taxon>Bacillati</taxon>
        <taxon>Actinomycetota</taxon>
        <taxon>Nitriliruptoria</taxon>
        <taxon>Egibacterales</taxon>
        <taxon>Egibacteraceae</taxon>
        <taxon>Egibacter</taxon>
    </lineage>
</organism>
<keyword evidence="3 8" id="KW-0444">Lipid biosynthesis</keyword>
<feature type="binding site" evidence="9">
    <location>
        <position position="94"/>
    </location>
    <ligand>
        <name>substrate</name>
    </ligand>
</feature>
<dbReference type="UniPathway" id="UPA00915"/>
<evidence type="ECO:0000256" key="10">
    <source>
        <dbReference type="PIRSR" id="PIRSR000094-3"/>
    </source>
</evidence>
<comment type="catalytic activity">
    <reaction evidence="8">
        <text>a 2,3-saturated acyl-[ACP] + NAD(+) = a (2E)-enoyl-[ACP] + NADH + H(+)</text>
        <dbReference type="Rhea" id="RHEA:10240"/>
        <dbReference type="Rhea" id="RHEA-COMP:9925"/>
        <dbReference type="Rhea" id="RHEA-COMP:9926"/>
        <dbReference type="ChEBI" id="CHEBI:15378"/>
        <dbReference type="ChEBI" id="CHEBI:57540"/>
        <dbReference type="ChEBI" id="CHEBI:57945"/>
        <dbReference type="ChEBI" id="CHEBI:78784"/>
        <dbReference type="ChEBI" id="CHEBI:78785"/>
        <dbReference type="EC" id="1.3.1.9"/>
    </reaction>
</comment>
<dbReference type="OrthoDB" id="9803628at2"/>
<dbReference type="NCBIfam" id="NF005908">
    <property type="entry name" value="PRK07889.1"/>
    <property type="match status" value="1"/>
</dbReference>
<keyword evidence="4" id="KW-0276">Fatty acid metabolism</keyword>
<keyword evidence="7 8" id="KW-0275">Fatty acid biosynthesis</keyword>
<evidence type="ECO:0000256" key="2">
    <source>
        <dbReference type="ARBA" id="ARBA00009233"/>
    </source>
</evidence>
<evidence type="ECO:0000313" key="11">
    <source>
        <dbReference type="EMBL" id="QBI21694.1"/>
    </source>
</evidence>
<dbReference type="InterPro" id="IPR036291">
    <property type="entry name" value="NAD(P)-bd_dom_sf"/>
</dbReference>
<accession>A0A411YKE6</accession>
<keyword evidence="8 10" id="KW-0520">NAD</keyword>
<protein>
    <recommendedName>
        <fullName evidence="8">Enoyl-[acyl-carrier-protein] reductase [NADH]</fullName>
        <ecNumber evidence="8">1.3.1.9</ecNumber>
    </recommendedName>
</protein>
<dbReference type="EMBL" id="CP036402">
    <property type="protein sequence ID" value="QBI21694.1"/>
    <property type="molecule type" value="Genomic_DNA"/>
</dbReference>
<feature type="binding site" evidence="10">
    <location>
        <position position="91"/>
    </location>
    <ligand>
        <name>NAD(+)</name>
        <dbReference type="ChEBI" id="CHEBI:57540"/>
    </ligand>
</feature>
<proteinExistence type="inferred from homology"/>
<reference evidence="11 12" key="1">
    <citation type="submission" date="2019-01" db="EMBL/GenBank/DDBJ databases">
        <title>Egibacter rhizosphaerae EGI 80759T.</title>
        <authorList>
            <person name="Chen D.-D."/>
            <person name="Tian Y."/>
            <person name="Jiao J.-Y."/>
            <person name="Zhang X.-T."/>
            <person name="Zhang Y.-G."/>
            <person name="Zhang Y."/>
            <person name="Xiao M."/>
            <person name="Shu W.-S."/>
            <person name="Li W.-J."/>
        </authorList>
    </citation>
    <scope>NUCLEOTIDE SEQUENCE [LARGE SCALE GENOMIC DNA]</scope>
    <source>
        <strain evidence="11 12">EGI 80759</strain>
    </source>
</reference>